<proteinExistence type="predicted"/>
<keyword evidence="2" id="KW-1185">Reference proteome</keyword>
<accession>A0ABW3FPR8</accession>
<dbReference type="RefSeq" id="WP_263247826.1">
    <property type="nucleotide sequence ID" value="NZ_BAABLT010000017.1"/>
</dbReference>
<dbReference type="EMBL" id="JBHTIW010000006">
    <property type="protein sequence ID" value="MFD0920297.1"/>
    <property type="molecule type" value="Genomic_DNA"/>
</dbReference>
<protein>
    <submittedName>
        <fullName evidence="1">Uncharacterized protein</fullName>
    </submittedName>
</protein>
<evidence type="ECO:0000313" key="1">
    <source>
        <dbReference type="EMBL" id="MFD0920297.1"/>
    </source>
</evidence>
<sequence length="128" mass="14016">MVVGDAHPRRLAPPEPWLRPHIEALETSVRRGFRFRHLPSTGDIAEVQGFRVEHGAIDIFRARSADDALGARFRVEDLERGSSAALWHRCGPVADVVTELLALPPHDTGGAPGLAAVRAPDLWLPRPP</sequence>
<comment type="caution">
    <text evidence="1">The sequence shown here is derived from an EMBL/GenBank/DDBJ whole genome shotgun (WGS) entry which is preliminary data.</text>
</comment>
<name>A0ABW3FPR8_9PSEU</name>
<evidence type="ECO:0000313" key="2">
    <source>
        <dbReference type="Proteomes" id="UP001597018"/>
    </source>
</evidence>
<gene>
    <name evidence="1" type="ORF">ACFQ16_11150</name>
</gene>
<reference evidence="2" key="1">
    <citation type="journal article" date="2019" name="Int. J. Syst. Evol. Microbiol.">
        <title>The Global Catalogue of Microorganisms (GCM) 10K type strain sequencing project: providing services to taxonomists for standard genome sequencing and annotation.</title>
        <authorList>
            <consortium name="The Broad Institute Genomics Platform"/>
            <consortium name="The Broad Institute Genome Sequencing Center for Infectious Disease"/>
            <person name="Wu L."/>
            <person name="Ma J."/>
        </authorList>
    </citation>
    <scope>NUCLEOTIDE SEQUENCE [LARGE SCALE GENOMIC DNA]</scope>
    <source>
        <strain evidence="2">CCUG 56401</strain>
    </source>
</reference>
<organism evidence="1 2">
    <name type="scientific">Saccharopolyspora rosea</name>
    <dbReference type="NCBI Taxonomy" id="524884"/>
    <lineage>
        <taxon>Bacteria</taxon>
        <taxon>Bacillati</taxon>
        <taxon>Actinomycetota</taxon>
        <taxon>Actinomycetes</taxon>
        <taxon>Pseudonocardiales</taxon>
        <taxon>Pseudonocardiaceae</taxon>
        <taxon>Saccharopolyspora</taxon>
    </lineage>
</organism>
<dbReference type="Proteomes" id="UP001597018">
    <property type="component" value="Unassembled WGS sequence"/>
</dbReference>